<evidence type="ECO:0000256" key="3">
    <source>
        <dbReference type="ARBA" id="ARBA00023163"/>
    </source>
</evidence>
<reference evidence="5 6" key="1">
    <citation type="submission" date="2019-04" db="EMBL/GenBank/DDBJ databases">
        <authorList>
            <person name="Feng G."/>
            <person name="Zhang J."/>
            <person name="Zhu H."/>
        </authorList>
    </citation>
    <scope>NUCLEOTIDE SEQUENCE [LARGE SCALE GENOMIC DNA]</scope>
    <source>
        <strain evidence="5 6">9PBR-1</strain>
    </source>
</reference>
<feature type="domain" description="HTH araC/xylS-type" evidence="4">
    <location>
        <begin position="192"/>
        <end position="290"/>
    </location>
</feature>
<dbReference type="PANTHER" id="PTHR43280">
    <property type="entry name" value="ARAC-FAMILY TRANSCRIPTIONAL REGULATOR"/>
    <property type="match status" value="1"/>
</dbReference>
<keyword evidence="6" id="KW-1185">Reference proteome</keyword>
<evidence type="ECO:0000259" key="4">
    <source>
        <dbReference type="PROSITE" id="PS01124"/>
    </source>
</evidence>
<sequence length="296" mass="34411">MYSFPSKPPIPIYPSERNEAAQTKPFTITQSEGALVYEEDLLIPHRKAYYLLVFVKQNQGRHWVDMKSYERKNRTLYFTAPHQILVKEAPTPFWGTYLTFTNEFLTLQQHAALRELPLIQNPHNGHELLLSDADWSFVEEMLAKLTAEYQRPGEWQHRMLTAYLTLLLTYLSRLYTEQFTGGQPSADQLLLKTYLARIEESFRELHEVSAYAALLHISAGHLSEVVKAQSGRPASKHIHERLVLEARRLLFYTSLSLKEIAFDLGFAEASYFNRFFKRETGATPAEYRAAIREMYQ</sequence>
<dbReference type="AlphaFoldDB" id="A0A4Z0QDQ8"/>
<proteinExistence type="predicted"/>
<organism evidence="5 6">
    <name type="scientific">Hymenobacter metallicola</name>
    <dbReference type="NCBI Taxonomy" id="2563114"/>
    <lineage>
        <taxon>Bacteria</taxon>
        <taxon>Pseudomonadati</taxon>
        <taxon>Bacteroidota</taxon>
        <taxon>Cytophagia</taxon>
        <taxon>Cytophagales</taxon>
        <taxon>Hymenobacteraceae</taxon>
        <taxon>Hymenobacter</taxon>
    </lineage>
</organism>
<dbReference type="Proteomes" id="UP000298471">
    <property type="component" value="Unassembled WGS sequence"/>
</dbReference>
<dbReference type="Pfam" id="PF12833">
    <property type="entry name" value="HTH_18"/>
    <property type="match status" value="1"/>
</dbReference>
<dbReference type="PANTHER" id="PTHR43280:SF32">
    <property type="entry name" value="TRANSCRIPTIONAL REGULATORY PROTEIN"/>
    <property type="match status" value="1"/>
</dbReference>
<gene>
    <name evidence="5" type="ORF">E5K02_01605</name>
</gene>
<protein>
    <submittedName>
        <fullName evidence="5">AraC family transcriptional regulator</fullName>
    </submittedName>
</protein>
<evidence type="ECO:0000313" key="5">
    <source>
        <dbReference type="EMBL" id="TGE28187.1"/>
    </source>
</evidence>
<dbReference type="GO" id="GO:0003700">
    <property type="term" value="F:DNA-binding transcription factor activity"/>
    <property type="evidence" value="ECO:0007669"/>
    <property type="project" value="InterPro"/>
</dbReference>
<dbReference type="PRINTS" id="PR00032">
    <property type="entry name" value="HTHARAC"/>
</dbReference>
<dbReference type="InterPro" id="IPR020449">
    <property type="entry name" value="Tscrpt_reg_AraC-type_HTH"/>
</dbReference>
<keyword evidence="3" id="KW-0804">Transcription</keyword>
<dbReference type="EMBL" id="SRMB01000001">
    <property type="protein sequence ID" value="TGE28187.1"/>
    <property type="molecule type" value="Genomic_DNA"/>
</dbReference>
<dbReference type="PROSITE" id="PS01124">
    <property type="entry name" value="HTH_ARAC_FAMILY_2"/>
    <property type="match status" value="1"/>
</dbReference>
<dbReference type="InterPro" id="IPR018060">
    <property type="entry name" value="HTH_AraC"/>
</dbReference>
<evidence type="ECO:0000313" key="6">
    <source>
        <dbReference type="Proteomes" id="UP000298471"/>
    </source>
</evidence>
<keyword evidence="1" id="KW-0805">Transcription regulation</keyword>
<dbReference type="InterPro" id="IPR009057">
    <property type="entry name" value="Homeodomain-like_sf"/>
</dbReference>
<dbReference type="GO" id="GO:0043565">
    <property type="term" value="F:sequence-specific DNA binding"/>
    <property type="evidence" value="ECO:0007669"/>
    <property type="project" value="InterPro"/>
</dbReference>
<dbReference type="RefSeq" id="WP_135391559.1">
    <property type="nucleotide sequence ID" value="NZ_SRMB01000001.1"/>
</dbReference>
<accession>A0A4Z0QDQ8</accession>
<evidence type="ECO:0000256" key="1">
    <source>
        <dbReference type="ARBA" id="ARBA00023015"/>
    </source>
</evidence>
<keyword evidence="2" id="KW-0238">DNA-binding</keyword>
<dbReference type="SMART" id="SM00342">
    <property type="entry name" value="HTH_ARAC"/>
    <property type="match status" value="1"/>
</dbReference>
<evidence type="ECO:0000256" key="2">
    <source>
        <dbReference type="ARBA" id="ARBA00023125"/>
    </source>
</evidence>
<name>A0A4Z0QDQ8_9BACT</name>
<comment type="caution">
    <text evidence="5">The sequence shown here is derived from an EMBL/GenBank/DDBJ whole genome shotgun (WGS) entry which is preliminary data.</text>
</comment>
<dbReference type="Gene3D" id="1.10.10.60">
    <property type="entry name" value="Homeodomain-like"/>
    <property type="match status" value="1"/>
</dbReference>
<dbReference type="OrthoDB" id="9793451at2"/>
<dbReference type="SUPFAM" id="SSF46689">
    <property type="entry name" value="Homeodomain-like"/>
    <property type="match status" value="1"/>
</dbReference>